<evidence type="ECO:0000256" key="3">
    <source>
        <dbReference type="ARBA" id="ARBA00022801"/>
    </source>
</evidence>
<dbReference type="GO" id="GO:0008234">
    <property type="term" value="F:cysteine-type peptidase activity"/>
    <property type="evidence" value="ECO:0007669"/>
    <property type="project" value="UniProtKB-KW"/>
</dbReference>
<gene>
    <name evidence="6" type="ORF">SAV31267_011120</name>
</gene>
<comment type="similarity">
    <text evidence="1">Belongs to the peptidase C40 family.</text>
</comment>
<dbReference type="Gene3D" id="3.90.1720.10">
    <property type="entry name" value="endopeptidase domain like (from Nostoc punctiforme)"/>
    <property type="match status" value="1"/>
</dbReference>
<evidence type="ECO:0000256" key="1">
    <source>
        <dbReference type="ARBA" id="ARBA00007074"/>
    </source>
</evidence>
<dbReference type="PANTHER" id="PTHR47359">
    <property type="entry name" value="PEPTIDOGLYCAN DL-ENDOPEPTIDASE CWLO"/>
    <property type="match status" value="1"/>
</dbReference>
<sequence>MEEQGRQQGWDEGLPLRSASVIGTDLPTGASPYLGSALPLDTALPLDIAPSLGATPAVDTWLPLDTGIASESGYDRKAMTALAFARAQIGRPCVWGATGPDSYDCSSLTQAAWKAAGVVLPRTASQQASTGTEIPLADLRPGDLIFFYDNLSHVGLFTGGGMMIHAPSPGTSLREESIFFAGNAAIQGAVRPT</sequence>
<dbReference type="GO" id="GO:0006508">
    <property type="term" value="P:proteolysis"/>
    <property type="evidence" value="ECO:0007669"/>
    <property type="project" value="UniProtKB-KW"/>
</dbReference>
<keyword evidence="4" id="KW-0788">Thiol protease</keyword>
<reference evidence="6 7" key="1">
    <citation type="submission" date="2019-04" db="EMBL/GenBank/DDBJ databases">
        <title>Draft genome sequences of Streptomyces avermitilis ATCC 31267.</title>
        <authorList>
            <person name="Komaki H."/>
            <person name="Tamura T."/>
            <person name="Hosoyama A."/>
        </authorList>
    </citation>
    <scope>NUCLEOTIDE SEQUENCE [LARGE SCALE GENOMIC DNA]</scope>
    <source>
        <strain evidence="6 7">ATCC 31267</strain>
    </source>
</reference>
<evidence type="ECO:0000259" key="5">
    <source>
        <dbReference type="PROSITE" id="PS51935"/>
    </source>
</evidence>
<dbReference type="InterPro" id="IPR051794">
    <property type="entry name" value="PG_Endopeptidase_C40"/>
</dbReference>
<dbReference type="AlphaFoldDB" id="A0A4D4MK63"/>
<comment type="caution">
    <text evidence="6">The sequence shown here is derived from an EMBL/GenBank/DDBJ whole genome shotgun (WGS) entry which is preliminary data.</text>
</comment>
<feature type="domain" description="NlpC/P60" evidence="5">
    <location>
        <begin position="75"/>
        <end position="193"/>
    </location>
</feature>
<dbReference type="InterPro" id="IPR000064">
    <property type="entry name" value="NLP_P60_dom"/>
</dbReference>
<keyword evidence="2" id="KW-0645">Protease</keyword>
<dbReference type="Proteomes" id="UP000299211">
    <property type="component" value="Unassembled WGS sequence"/>
</dbReference>
<dbReference type="EMBL" id="BJHY01000001">
    <property type="protein sequence ID" value="GDY71627.1"/>
    <property type="molecule type" value="Genomic_DNA"/>
</dbReference>
<dbReference type="PROSITE" id="PS51935">
    <property type="entry name" value="NLPC_P60"/>
    <property type="match status" value="1"/>
</dbReference>
<name>A0A4D4MK63_STRAX</name>
<dbReference type="Pfam" id="PF00877">
    <property type="entry name" value="NLPC_P60"/>
    <property type="match status" value="1"/>
</dbReference>
<keyword evidence="3" id="KW-0378">Hydrolase</keyword>
<evidence type="ECO:0000313" key="6">
    <source>
        <dbReference type="EMBL" id="GDY71627.1"/>
    </source>
</evidence>
<evidence type="ECO:0000256" key="4">
    <source>
        <dbReference type="ARBA" id="ARBA00022807"/>
    </source>
</evidence>
<dbReference type="PANTHER" id="PTHR47359:SF3">
    <property type="entry name" value="NLP_P60 DOMAIN-CONTAINING PROTEIN-RELATED"/>
    <property type="match status" value="1"/>
</dbReference>
<evidence type="ECO:0000313" key="7">
    <source>
        <dbReference type="Proteomes" id="UP000299211"/>
    </source>
</evidence>
<organism evidence="6 7">
    <name type="scientific">Streptomyces avermitilis</name>
    <dbReference type="NCBI Taxonomy" id="33903"/>
    <lineage>
        <taxon>Bacteria</taxon>
        <taxon>Bacillati</taxon>
        <taxon>Actinomycetota</taxon>
        <taxon>Actinomycetes</taxon>
        <taxon>Kitasatosporales</taxon>
        <taxon>Streptomycetaceae</taxon>
        <taxon>Streptomyces</taxon>
    </lineage>
</organism>
<dbReference type="InterPro" id="IPR038765">
    <property type="entry name" value="Papain-like_cys_pep_sf"/>
</dbReference>
<evidence type="ECO:0000256" key="2">
    <source>
        <dbReference type="ARBA" id="ARBA00022670"/>
    </source>
</evidence>
<proteinExistence type="inferred from homology"/>
<dbReference type="SUPFAM" id="SSF54001">
    <property type="entry name" value="Cysteine proteinases"/>
    <property type="match status" value="1"/>
</dbReference>
<protein>
    <recommendedName>
        <fullName evidence="5">NlpC/P60 domain-containing protein</fullName>
    </recommendedName>
</protein>
<accession>A0A4D4MK63</accession>